<reference evidence="2" key="1">
    <citation type="submission" date="2017-10" db="EMBL/GenBank/DDBJ databases">
        <title>Rapid genome shrinkage in a self-fertile nematode reveals novel sperm competition proteins.</title>
        <authorList>
            <person name="Yin D."/>
            <person name="Schwarz E.M."/>
            <person name="Thomas C.G."/>
            <person name="Felde R.L."/>
            <person name="Korf I.F."/>
            <person name="Cutter A.D."/>
            <person name="Schartner C.M."/>
            <person name="Ralston E.J."/>
            <person name="Meyer B.J."/>
            <person name="Haag E.S."/>
        </authorList>
    </citation>
    <scope>NUCLEOTIDE SEQUENCE [LARGE SCALE GENOMIC DNA]</scope>
    <source>
        <strain evidence="2">JU1422</strain>
    </source>
</reference>
<evidence type="ECO:0000313" key="1">
    <source>
        <dbReference type="EMBL" id="PIC49157.1"/>
    </source>
</evidence>
<dbReference type="AlphaFoldDB" id="A0A2G5VBP9"/>
<proteinExistence type="predicted"/>
<evidence type="ECO:0000313" key="2">
    <source>
        <dbReference type="Proteomes" id="UP000230233"/>
    </source>
</evidence>
<accession>A0A2G5VBP9</accession>
<protein>
    <submittedName>
        <fullName evidence="1">Uncharacterized protein</fullName>
    </submittedName>
</protein>
<dbReference type="EMBL" id="PDUG01000002">
    <property type="protein sequence ID" value="PIC49157.1"/>
    <property type="molecule type" value="Genomic_DNA"/>
</dbReference>
<dbReference type="Proteomes" id="UP000230233">
    <property type="component" value="Chromosome II"/>
</dbReference>
<name>A0A2G5VBP9_9PELO</name>
<organism evidence="1 2">
    <name type="scientific">Caenorhabditis nigoni</name>
    <dbReference type="NCBI Taxonomy" id="1611254"/>
    <lineage>
        <taxon>Eukaryota</taxon>
        <taxon>Metazoa</taxon>
        <taxon>Ecdysozoa</taxon>
        <taxon>Nematoda</taxon>
        <taxon>Chromadorea</taxon>
        <taxon>Rhabditida</taxon>
        <taxon>Rhabditina</taxon>
        <taxon>Rhabditomorpha</taxon>
        <taxon>Rhabditoidea</taxon>
        <taxon>Rhabditidae</taxon>
        <taxon>Peloderinae</taxon>
        <taxon>Caenorhabditis</taxon>
    </lineage>
</organism>
<sequence>MSVPGEFAKPDGTPVKLVSPIPAGSPKPGCIELVGTSVKVGLPILAGSPESAMEAAAAAECKQVTSPKMPYFHDRNLKIFWSKKKGRLVVLQWKSGVGNRGSLLKEII</sequence>
<keyword evidence="2" id="KW-1185">Reference proteome</keyword>
<gene>
    <name evidence="1" type="primary">Cnig_chr_II.g7853</name>
    <name evidence="1" type="ORF">B9Z55_007853</name>
</gene>
<comment type="caution">
    <text evidence="1">The sequence shown here is derived from an EMBL/GenBank/DDBJ whole genome shotgun (WGS) entry which is preliminary data.</text>
</comment>